<evidence type="ECO:0000313" key="3">
    <source>
        <dbReference type="WBParaSite" id="Pan_g18624.t1"/>
    </source>
</evidence>
<proteinExistence type="predicted"/>
<feature type="transmembrane region" description="Helical" evidence="1">
    <location>
        <begin position="113"/>
        <end position="137"/>
    </location>
</feature>
<reference evidence="2" key="1">
    <citation type="journal article" date="2013" name="Genetics">
        <title>The draft genome and transcriptome of Panagrellus redivivus are shaped by the harsh demands of a free-living lifestyle.</title>
        <authorList>
            <person name="Srinivasan J."/>
            <person name="Dillman A.R."/>
            <person name="Macchietto M.G."/>
            <person name="Heikkinen L."/>
            <person name="Lakso M."/>
            <person name="Fracchia K.M."/>
            <person name="Antoshechkin I."/>
            <person name="Mortazavi A."/>
            <person name="Wong G."/>
            <person name="Sternberg P.W."/>
        </authorList>
    </citation>
    <scope>NUCLEOTIDE SEQUENCE [LARGE SCALE GENOMIC DNA]</scope>
    <source>
        <strain evidence="2">MT8872</strain>
    </source>
</reference>
<reference evidence="3" key="2">
    <citation type="submission" date="2020-10" db="UniProtKB">
        <authorList>
            <consortium name="WormBaseParasite"/>
        </authorList>
    </citation>
    <scope>IDENTIFICATION</scope>
</reference>
<protein>
    <submittedName>
        <fullName evidence="3">Serpentine receptor class gamma</fullName>
    </submittedName>
</protein>
<feature type="transmembrane region" description="Helical" evidence="1">
    <location>
        <begin position="75"/>
        <end position="93"/>
    </location>
</feature>
<keyword evidence="2" id="KW-1185">Reference proteome</keyword>
<feature type="transmembrane region" description="Helical" evidence="1">
    <location>
        <begin position="44"/>
        <end position="63"/>
    </location>
</feature>
<dbReference type="AlphaFoldDB" id="A0A7E4VAU1"/>
<feature type="transmembrane region" description="Helical" evidence="1">
    <location>
        <begin position="190"/>
        <end position="209"/>
    </location>
</feature>
<evidence type="ECO:0000313" key="2">
    <source>
        <dbReference type="Proteomes" id="UP000492821"/>
    </source>
</evidence>
<sequence>MTVLRDCFYWLTLSSNAPGQLVETVMIVFLTLEFRKTKSELQYAYYYILYISYLTDSFGNLSWWFSIWSRRPLKMLLTFMILYPFFVDGYAFIIDFHCQMYYMSTKCRGLYTLMMTTVQISTAMSAAISFILIAVAVKKSKRYSHNSVNARIEKRMILHAATSSIMLLIWVITIYLTTVFVSMPQFFDNLSFIIFFLQHYPPILLILWMNPTYRHLFYRFIKVDKYLDKENRVISIVGSPSTHRRAVAVSKSALVIL</sequence>
<keyword evidence="1" id="KW-0812">Transmembrane</keyword>
<keyword evidence="1" id="KW-1133">Transmembrane helix</keyword>
<dbReference type="Proteomes" id="UP000492821">
    <property type="component" value="Unassembled WGS sequence"/>
</dbReference>
<organism evidence="2 3">
    <name type="scientific">Panagrellus redivivus</name>
    <name type="common">Microworm</name>
    <dbReference type="NCBI Taxonomy" id="6233"/>
    <lineage>
        <taxon>Eukaryota</taxon>
        <taxon>Metazoa</taxon>
        <taxon>Ecdysozoa</taxon>
        <taxon>Nematoda</taxon>
        <taxon>Chromadorea</taxon>
        <taxon>Rhabditida</taxon>
        <taxon>Tylenchina</taxon>
        <taxon>Panagrolaimomorpha</taxon>
        <taxon>Panagrolaimoidea</taxon>
        <taxon>Panagrolaimidae</taxon>
        <taxon>Panagrellus</taxon>
    </lineage>
</organism>
<evidence type="ECO:0000256" key="1">
    <source>
        <dbReference type="SAM" id="Phobius"/>
    </source>
</evidence>
<dbReference type="WBParaSite" id="Pan_g18624.t1">
    <property type="protein sequence ID" value="Pan_g18624.t1"/>
    <property type="gene ID" value="Pan_g18624"/>
</dbReference>
<name>A0A7E4VAU1_PANRE</name>
<feature type="transmembrane region" description="Helical" evidence="1">
    <location>
        <begin position="157"/>
        <end position="178"/>
    </location>
</feature>
<keyword evidence="1" id="KW-0472">Membrane</keyword>
<accession>A0A7E4VAU1</accession>
<feature type="transmembrane region" description="Helical" evidence="1">
    <location>
        <begin position="7"/>
        <end position="32"/>
    </location>
</feature>